<dbReference type="Proteomes" id="UP000031866">
    <property type="component" value="Chromosome"/>
</dbReference>
<organism evidence="1 2">
    <name type="scientific">Clostridium beijerinckii</name>
    <name type="common">Clostridium MP</name>
    <dbReference type="NCBI Taxonomy" id="1520"/>
    <lineage>
        <taxon>Bacteria</taxon>
        <taxon>Bacillati</taxon>
        <taxon>Bacillota</taxon>
        <taxon>Clostridia</taxon>
        <taxon>Eubacteriales</taxon>
        <taxon>Clostridiaceae</taxon>
        <taxon>Clostridium</taxon>
    </lineage>
</organism>
<name>A0A0B5QFC7_CLOBE</name>
<accession>A0A0B5QFC7</accession>
<dbReference type="OrthoDB" id="1927984at2"/>
<evidence type="ECO:0000313" key="2">
    <source>
        <dbReference type="Proteomes" id="UP000031866"/>
    </source>
</evidence>
<gene>
    <name evidence="1" type="ORF">LF65_03098</name>
</gene>
<proteinExistence type="predicted"/>
<dbReference type="EMBL" id="CP010086">
    <property type="protein sequence ID" value="AJG99665.1"/>
    <property type="molecule type" value="Genomic_DNA"/>
</dbReference>
<protein>
    <submittedName>
        <fullName evidence="1">Uncharacterized protein</fullName>
    </submittedName>
</protein>
<dbReference type="KEGG" id="cbei:LF65_03098"/>
<dbReference type="AlphaFoldDB" id="A0A0B5QFC7"/>
<reference evidence="2" key="1">
    <citation type="submission" date="2014-12" db="EMBL/GenBank/DDBJ databases">
        <title>Genome sequence of Clostridium beijerinckii strain 59B.</title>
        <authorList>
            <person name="Little G.T."/>
            <person name="Minton N.P."/>
        </authorList>
    </citation>
    <scope>NUCLEOTIDE SEQUENCE [LARGE SCALE GENOMIC DNA]</scope>
    <source>
        <strain evidence="2">59B</strain>
    </source>
</reference>
<sequence length="89" mass="10075">MNGKAINKSNLKLVTYTTNKNISLNKVSKGISKILNYAFKLCKSVLNSLFSNSEYIYNKNSAHSKGSEYNYDITDATELRLIASRRTFL</sequence>
<evidence type="ECO:0000313" key="1">
    <source>
        <dbReference type="EMBL" id="AJG99665.1"/>
    </source>
</evidence>
<dbReference type="RefSeq" id="WP_041897178.1">
    <property type="nucleotide sequence ID" value="NZ_CP010086.2"/>
</dbReference>